<keyword evidence="1" id="KW-0732">Signal</keyword>
<organism evidence="4 5">
    <name type="scientific">Sporothrix stenoceras</name>
    <dbReference type="NCBI Taxonomy" id="5173"/>
    <lineage>
        <taxon>Eukaryota</taxon>
        <taxon>Fungi</taxon>
        <taxon>Dikarya</taxon>
        <taxon>Ascomycota</taxon>
        <taxon>Pezizomycotina</taxon>
        <taxon>Sordariomycetes</taxon>
        <taxon>Sordariomycetidae</taxon>
        <taxon>Ophiostomatales</taxon>
        <taxon>Ophiostomataceae</taxon>
        <taxon>Sporothrix</taxon>
    </lineage>
</organism>
<dbReference type="SUPFAM" id="SSF56601">
    <property type="entry name" value="beta-lactamase/transpeptidase-like"/>
    <property type="match status" value="1"/>
</dbReference>
<dbReference type="InterPro" id="IPR058664">
    <property type="entry name" value="ARB_00930-like_C"/>
</dbReference>
<evidence type="ECO:0000259" key="2">
    <source>
        <dbReference type="Pfam" id="PF00144"/>
    </source>
</evidence>
<accession>A0ABR3YI09</accession>
<keyword evidence="5" id="KW-1185">Reference proteome</keyword>
<comment type="caution">
    <text evidence="4">The sequence shown here is derived from an EMBL/GenBank/DDBJ whole genome shotgun (WGS) entry which is preliminary data.</text>
</comment>
<dbReference type="Proteomes" id="UP001583186">
    <property type="component" value="Unassembled WGS sequence"/>
</dbReference>
<sequence>MQHQTSVAALLMGLVAVSSAQDLPYQPCPLIRAYYPVPSINKSSSAIQKATTTFTGLFDNLVKTGCSDSFGCISPNTTSFSLAIYSIADAGDDDDFIFFDYSHTVPSLSNNKTVGLDTIFPTGTLTQVFTVYAWLIQMGDGYWEQPITSFLPELSEANSSSDSILVHWDDVSIGSLAGQMSGIVRDSYACQLGNECNYQDFITKIGASTPYALPDTTPIISNAAFQLLAFAIERSGKAKCNATSFEAILSTSFLQPLNMTNSGLLSPSSESQVFGGDFHSPGIGEPAGLSLVSTTRDLARAGRAMMKSELISASATRRWLQPIADTSNLRNGVGRPWEIYHAGQYANSTVLDVFTKNGYAGAYASYFGLSPDLGAGFAILSHDTSGTAADLNAYADIVSLALLDLEALAAAEAATYYSGNYTSRSGNGDTAVIRSPSDGYGFVVADLVVNGIDLRNQTAFAANIELENLDFRIYPSNVIQGTKHLFVAVFQDKTAPVDADTPTCITWQEVGSLGQNIADQFVFDTENAAGLAQSLSVVGRQSTLVRETS</sequence>
<name>A0ABR3YI09_9PEZI</name>
<proteinExistence type="predicted"/>
<feature type="domain" description="Beta-lactamase-related" evidence="2">
    <location>
        <begin position="101"/>
        <end position="392"/>
    </location>
</feature>
<protein>
    <recommendedName>
        <fullName evidence="6">Beta-lactamase-related domain-containing protein</fullName>
    </recommendedName>
</protein>
<dbReference type="Pfam" id="PF26335">
    <property type="entry name" value="ARB_00930_C"/>
    <property type="match status" value="1"/>
</dbReference>
<evidence type="ECO:0008006" key="6">
    <source>
        <dbReference type="Google" id="ProtNLM"/>
    </source>
</evidence>
<dbReference type="InterPro" id="IPR012338">
    <property type="entry name" value="Beta-lactam/transpept-like"/>
</dbReference>
<gene>
    <name evidence="4" type="ORF">Sste5346_009964</name>
</gene>
<feature type="signal peptide" evidence="1">
    <location>
        <begin position="1"/>
        <end position="20"/>
    </location>
</feature>
<evidence type="ECO:0000313" key="4">
    <source>
        <dbReference type="EMBL" id="KAL1887852.1"/>
    </source>
</evidence>
<feature type="chain" id="PRO_5045831488" description="Beta-lactamase-related domain-containing protein" evidence="1">
    <location>
        <begin position="21"/>
        <end position="549"/>
    </location>
</feature>
<dbReference type="InterPro" id="IPR051478">
    <property type="entry name" value="Beta-lactamase-like_AB/R"/>
</dbReference>
<dbReference type="PANTHER" id="PTHR22935">
    <property type="entry name" value="PENICILLIN-BINDING PROTEIN"/>
    <property type="match status" value="1"/>
</dbReference>
<dbReference type="Pfam" id="PF00144">
    <property type="entry name" value="Beta-lactamase"/>
    <property type="match status" value="1"/>
</dbReference>
<dbReference type="Gene3D" id="3.40.710.10">
    <property type="entry name" value="DD-peptidase/beta-lactamase superfamily"/>
    <property type="match status" value="1"/>
</dbReference>
<feature type="domain" description="Beta-lactamase-like ARB-00930-like C-terminal" evidence="3">
    <location>
        <begin position="409"/>
        <end position="547"/>
    </location>
</feature>
<dbReference type="PANTHER" id="PTHR22935:SF97">
    <property type="entry name" value="BETA-LACTAMASE-RELATED DOMAIN-CONTAINING PROTEIN"/>
    <property type="match status" value="1"/>
</dbReference>
<reference evidence="4 5" key="1">
    <citation type="journal article" date="2024" name="IMA Fungus">
        <title>IMA Genome - F19 : A genome assembly and annotation guide to empower mycologists, including annotated draft genome sequences of Ceratocystis pirilliformis, Diaporthe australafricana, Fusarium ophioides, Paecilomyces lecythidis, and Sporothrix stenoceras.</title>
        <authorList>
            <person name="Aylward J."/>
            <person name="Wilson A.M."/>
            <person name="Visagie C.M."/>
            <person name="Spraker J."/>
            <person name="Barnes I."/>
            <person name="Buitendag C."/>
            <person name="Ceriani C."/>
            <person name="Del Mar Angel L."/>
            <person name="du Plessis D."/>
            <person name="Fuchs T."/>
            <person name="Gasser K."/>
            <person name="Kramer D."/>
            <person name="Li W."/>
            <person name="Munsamy K."/>
            <person name="Piso A."/>
            <person name="Price J.L."/>
            <person name="Sonnekus B."/>
            <person name="Thomas C."/>
            <person name="van der Nest A."/>
            <person name="van Dijk A."/>
            <person name="van Heerden A."/>
            <person name="van Vuuren N."/>
            <person name="Yilmaz N."/>
            <person name="Duong T.A."/>
            <person name="van der Merwe N.A."/>
            <person name="Wingfield M.J."/>
            <person name="Wingfield B.D."/>
        </authorList>
    </citation>
    <scope>NUCLEOTIDE SEQUENCE [LARGE SCALE GENOMIC DNA]</scope>
    <source>
        <strain evidence="4 5">CMW 5346</strain>
    </source>
</reference>
<evidence type="ECO:0000256" key="1">
    <source>
        <dbReference type="SAM" id="SignalP"/>
    </source>
</evidence>
<dbReference type="EMBL" id="JAWCUI010000107">
    <property type="protein sequence ID" value="KAL1887852.1"/>
    <property type="molecule type" value="Genomic_DNA"/>
</dbReference>
<evidence type="ECO:0000259" key="3">
    <source>
        <dbReference type="Pfam" id="PF26335"/>
    </source>
</evidence>
<evidence type="ECO:0000313" key="5">
    <source>
        <dbReference type="Proteomes" id="UP001583186"/>
    </source>
</evidence>
<dbReference type="InterPro" id="IPR001466">
    <property type="entry name" value="Beta-lactam-related"/>
</dbReference>